<accession>A0A150XCM9</accession>
<reference evidence="1 2" key="1">
    <citation type="submission" date="2016-01" db="EMBL/GenBank/DDBJ databases">
        <title>Genome sequencing of Roseivirga echinicomitans KMM 6058.</title>
        <authorList>
            <person name="Selvaratnam C."/>
            <person name="Thevarajoo S."/>
            <person name="Goh K.M."/>
            <person name="Ee R."/>
            <person name="Chan K.-G."/>
            <person name="Chong C.S."/>
        </authorList>
    </citation>
    <scope>NUCLEOTIDE SEQUENCE [LARGE SCALE GENOMIC DNA]</scope>
    <source>
        <strain evidence="1 2">KMM 6058</strain>
    </source>
</reference>
<dbReference type="InterPro" id="IPR043733">
    <property type="entry name" value="DUF5677"/>
</dbReference>
<keyword evidence="2" id="KW-1185">Reference proteome</keyword>
<dbReference type="Proteomes" id="UP000075615">
    <property type="component" value="Unassembled WGS sequence"/>
</dbReference>
<gene>
    <name evidence="1" type="ORF">AWN68_05420</name>
</gene>
<name>A0A150XCM9_9BACT</name>
<dbReference type="RefSeq" id="WP_068415552.1">
    <property type="nucleotide sequence ID" value="NZ_LRDB01000023.1"/>
</dbReference>
<comment type="caution">
    <text evidence="1">The sequence shown here is derived from an EMBL/GenBank/DDBJ whole genome shotgun (WGS) entry which is preliminary data.</text>
</comment>
<dbReference type="Pfam" id="PF18928">
    <property type="entry name" value="DUF5677"/>
    <property type="match status" value="1"/>
</dbReference>
<evidence type="ECO:0000313" key="2">
    <source>
        <dbReference type="Proteomes" id="UP000075615"/>
    </source>
</evidence>
<organism evidence="1 2">
    <name type="scientific">Roseivirga echinicomitans</name>
    <dbReference type="NCBI Taxonomy" id="296218"/>
    <lineage>
        <taxon>Bacteria</taxon>
        <taxon>Pseudomonadati</taxon>
        <taxon>Bacteroidota</taxon>
        <taxon>Cytophagia</taxon>
        <taxon>Cytophagales</taxon>
        <taxon>Roseivirgaceae</taxon>
        <taxon>Roseivirga</taxon>
    </lineage>
</organism>
<dbReference type="OrthoDB" id="7056946at2"/>
<dbReference type="AlphaFoldDB" id="A0A150XCM9"/>
<evidence type="ECO:0000313" key="1">
    <source>
        <dbReference type="EMBL" id="KYG76475.1"/>
    </source>
</evidence>
<proteinExistence type="predicted"/>
<dbReference type="EMBL" id="LRDB01000023">
    <property type="protein sequence ID" value="KYG76475.1"/>
    <property type="molecule type" value="Genomic_DNA"/>
</dbReference>
<sequence length="263" mass="31260">MDKKKDDIIELYNVGCAMLVFSFDTTDLTTKDIILRNFLAKSISQLRTIQLLNNSGQLLDCYIIYRSMVDRLGHLYYLQRTNSFGDFEAWSFLRQIDANNNSLSDVNFKDTFPKEFFLPTQDDKVRYKQIQKKETKWKRPDIEEEFKTKGFYFLYKFGYDYASTHVHPMANDGLVEYYRMIHNPPIEVEKYLNHQTQLITRKSTLISSLTVNECLNSSSLEWRALVFSFLESFRQAINDQDNEFEFNFFKMKKFIDDNEPLAK</sequence>
<protein>
    <submittedName>
        <fullName evidence="1">Uncharacterized protein</fullName>
    </submittedName>
</protein>